<dbReference type="PRINTS" id="PR00965">
    <property type="entry name" value="OCULARALBNSM"/>
</dbReference>
<feature type="transmembrane region" description="Helical" evidence="1">
    <location>
        <begin position="139"/>
        <end position="159"/>
    </location>
</feature>
<protein>
    <recommendedName>
        <fullName evidence="4">G-protein coupled receptors family 2 profile 2 domain-containing protein</fullName>
    </recommendedName>
</protein>
<gene>
    <name evidence="2" type="ORF">OS493_015377</name>
</gene>
<dbReference type="InterPro" id="IPR001414">
    <property type="entry name" value="GPR143"/>
</dbReference>
<dbReference type="CDD" id="cd00637">
    <property type="entry name" value="7tm_classA_rhodopsin-like"/>
    <property type="match status" value="1"/>
</dbReference>
<organism evidence="2 3">
    <name type="scientific">Desmophyllum pertusum</name>
    <dbReference type="NCBI Taxonomy" id="174260"/>
    <lineage>
        <taxon>Eukaryota</taxon>
        <taxon>Metazoa</taxon>
        <taxon>Cnidaria</taxon>
        <taxon>Anthozoa</taxon>
        <taxon>Hexacorallia</taxon>
        <taxon>Scleractinia</taxon>
        <taxon>Caryophylliina</taxon>
        <taxon>Caryophylliidae</taxon>
        <taxon>Desmophyllum</taxon>
    </lineage>
</organism>
<evidence type="ECO:0000256" key="1">
    <source>
        <dbReference type="SAM" id="Phobius"/>
    </source>
</evidence>
<proteinExistence type="predicted"/>
<dbReference type="GO" id="GO:0004930">
    <property type="term" value="F:G protein-coupled receptor activity"/>
    <property type="evidence" value="ECO:0007669"/>
    <property type="project" value="InterPro"/>
</dbReference>
<dbReference type="GO" id="GO:0072545">
    <property type="term" value="F:L-tyrosine binding"/>
    <property type="evidence" value="ECO:0007669"/>
    <property type="project" value="InterPro"/>
</dbReference>
<keyword evidence="1" id="KW-0812">Transmembrane</keyword>
<reference evidence="2" key="1">
    <citation type="submission" date="2023-01" db="EMBL/GenBank/DDBJ databases">
        <title>Genome assembly of the deep-sea coral Lophelia pertusa.</title>
        <authorList>
            <person name="Herrera S."/>
            <person name="Cordes E."/>
        </authorList>
    </citation>
    <scope>NUCLEOTIDE SEQUENCE</scope>
    <source>
        <strain evidence="2">USNM1676648</strain>
        <tissue evidence="2">Polyp</tissue>
    </source>
</reference>
<dbReference type="GO" id="GO:0035240">
    <property type="term" value="F:dopamine binding"/>
    <property type="evidence" value="ECO:0007669"/>
    <property type="project" value="InterPro"/>
</dbReference>
<feature type="transmembrane region" description="Helical" evidence="1">
    <location>
        <begin position="174"/>
        <end position="195"/>
    </location>
</feature>
<dbReference type="Pfam" id="PF02101">
    <property type="entry name" value="Ocular_alb"/>
    <property type="match status" value="1"/>
</dbReference>
<dbReference type="Gene3D" id="1.20.1070.10">
    <property type="entry name" value="Rhodopsin 7-helix transmembrane proteins"/>
    <property type="match status" value="1"/>
</dbReference>
<feature type="transmembrane region" description="Helical" evidence="1">
    <location>
        <begin position="6"/>
        <end position="29"/>
    </location>
</feature>
<keyword evidence="1" id="KW-0472">Membrane</keyword>
<comment type="caution">
    <text evidence="2">The sequence shown here is derived from an EMBL/GenBank/DDBJ whole genome shotgun (WGS) entry which is preliminary data.</text>
</comment>
<name>A0A9W9Z0P0_9CNID</name>
<dbReference type="GO" id="GO:0016020">
    <property type="term" value="C:membrane"/>
    <property type="evidence" value="ECO:0007669"/>
    <property type="project" value="InterPro"/>
</dbReference>
<feature type="transmembrane region" description="Helical" evidence="1">
    <location>
        <begin position="227"/>
        <end position="243"/>
    </location>
</feature>
<feature type="transmembrane region" description="Helical" evidence="1">
    <location>
        <begin position="50"/>
        <end position="75"/>
    </location>
</feature>
<dbReference type="GO" id="GO:0072544">
    <property type="term" value="F:L-DOPA binding"/>
    <property type="evidence" value="ECO:0007669"/>
    <property type="project" value="InterPro"/>
</dbReference>
<keyword evidence="3" id="KW-1185">Reference proteome</keyword>
<dbReference type="EMBL" id="MU826833">
    <property type="protein sequence ID" value="KAJ7372922.1"/>
    <property type="molecule type" value="Genomic_DNA"/>
</dbReference>
<dbReference type="PANTHER" id="PTHR15177:SF2">
    <property type="entry name" value="G-PROTEIN COUPLED RECEPTOR 143"/>
    <property type="match status" value="1"/>
</dbReference>
<accession>A0A9W9Z0P0</accession>
<keyword evidence="1" id="KW-1133">Transmembrane helix</keyword>
<evidence type="ECO:0000313" key="3">
    <source>
        <dbReference type="Proteomes" id="UP001163046"/>
    </source>
</evidence>
<feature type="transmembrane region" description="Helical" evidence="1">
    <location>
        <begin position="95"/>
        <end position="119"/>
    </location>
</feature>
<evidence type="ECO:0000313" key="2">
    <source>
        <dbReference type="EMBL" id="KAJ7372922.1"/>
    </source>
</evidence>
<dbReference type="OrthoDB" id="10070607at2759"/>
<sequence length="373" mass="42569">MDVPRRVVFSSVCITTATISSFGAIVQLLNWYKRLRAKEPRRIPSPTPHIVFSLALADLFACVGAISMSVLFLTFKPAAEKQHDGEHRKPYDQSYVWIGTPIESFTMFAYISSYMWTLFYSVDICLQVHNKHSCFRSKLYHLMSWPLAAWLVGWGQYAYFGNDLINCSSHDQALVHYMVCYIPLLFVMVALPFIYRKAYQKVSQNIKRNGYFTDAERNVQKSVRKKFCLIVLVFVFCWLPNFIDGIHDVAVYITRHYKGFDHDANHYGLWIIEALVNTQQGFLNCLVYGQHRQFASFCSHILRFGRSDSTGSPNGYHCRTGHEETTINSYSGVTIPVSEISPLLAASRRTLLEPSNSPSTAPFSVKLLGEFAS</sequence>
<dbReference type="Proteomes" id="UP001163046">
    <property type="component" value="Unassembled WGS sequence"/>
</dbReference>
<dbReference type="SUPFAM" id="SSF81321">
    <property type="entry name" value="Family A G protein-coupled receptor-like"/>
    <property type="match status" value="1"/>
</dbReference>
<dbReference type="AlphaFoldDB" id="A0A9W9Z0P0"/>
<evidence type="ECO:0008006" key="4">
    <source>
        <dbReference type="Google" id="ProtNLM"/>
    </source>
</evidence>
<dbReference type="PANTHER" id="PTHR15177">
    <property type="entry name" value="G-PROTEIN COUPLED RECEPTOR 143"/>
    <property type="match status" value="1"/>
</dbReference>